<dbReference type="Proteomes" id="UP000256310">
    <property type="component" value="Unassembled WGS sequence"/>
</dbReference>
<dbReference type="GO" id="GO:0003796">
    <property type="term" value="F:lysozyme activity"/>
    <property type="evidence" value="ECO:0007669"/>
    <property type="project" value="InterPro"/>
</dbReference>
<sequence>MGAIKWGAIWLLLAALAAIALWQVAIHWHPVTSQYPVQGVTIGADQGDVHWPTLRAAGADFAYIHATDGDIDRDPNFAHHWQGAHDAGLRHGAIHIWELCRLAVDQATNFVATVPPDGDALPPAIILDFENNCADRPDVSVFISELATFLQMIEAHAESPALLYVTREFDATYQVTSRVERSFWLPRRLFKPDFGAVPWVMWEASDIRRVEGVENPVRWNVVRPEQSG</sequence>
<reference evidence="2 3" key="1">
    <citation type="submission" date="2018-07" db="EMBL/GenBank/DDBJ databases">
        <title>Genomic Encyclopedia of Type Strains, Phase IV (KMG-IV): sequencing the most valuable type-strain genomes for metagenomic binning, comparative biology and taxonomic classification.</title>
        <authorList>
            <person name="Goeker M."/>
        </authorList>
    </citation>
    <scope>NUCLEOTIDE SEQUENCE [LARGE SCALE GENOMIC DNA]</scope>
    <source>
        <strain evidence="2 3">DSM 26725</strain>
    </source>
</reference>
<dbReference type="Pfam" id="PF01183">
    <property type="entry name" value="Glyco_hydro_25"/>
    <property type="match status" value="1"/>
</dbReference>
<dbReference type="InterPro" id="IPR017853">
    <property type="entry name" value="GH"/>
</dbReference>
<dbReference type="GO" id="GO:0016998">
    <property type="term" value="P:cell wall macromolecule catabolic process"/>
    <property type="evidence" value="ECO:0007669"/>
    <property type="project" value="InterPro"/>
</dbReference>
<evidence type="ECO:0000313" key="2">
    <source>
        <dbReference type="EMBL" id="RED15213.1"/>
    </source>
</evidence>
<comment type="similarity">
    <text evidence="1">Belongs to the glycosyl hydrolase 25 family.</text>
</comment>
<gene>
    <name evidence="2" type="ORF">DFR46_0200</name>
</gene>
<proteinExistence type="inferred from homology"/>
<dbReference type="OrthoDB" id="9798192at2"/>
<evidence type="ECO:0000256" key="1">
    <source>
        <dbReference type="ARBA" id="ARBA00010646"/>
    </source>
</evidence>
<dbReference type="GO" id="GO:0016052">
    <property type="term" value="P:carbohydrate catabolic process"/>
    <property type="evidence" value="ECO:0007669"/>
    <property type="project" value="TreeGrafter"/>
</dbReference>
<dbReference type="SUPFAM" id="SSF51445">
    <property type="entry name" value="(Trans)glycosidases"/>
    <property type="match status" value="1"/>
</dbReference>
<organism evidence="2 3">
    <name type="scientific">Parasphingopyxis lamellibrachiae</name>
    <dbReference type="NCBI Taxonomy" id="680125"/>
    <lineage>
        <taxon>Bacteria</taxon>
        <taxon>Pseudomonadati</taxon>
        <taxon>Pseudomonadota</taxon>
        <taxon>Alphaproteobacteria</taxon>
        <taxon>Sphingomonadales</taxon>
        <taxon>Sphingomonadaceae</taxon>
        <taxon>Parasphingopyxis</taxon>
    </lineage>
</organism>
<dbReference type="InterPro" id="IPR002053">
    <property type="entry name" value="Glyco_hydro_25"/>
</dbReference>
<dbReference type="PROSITE" id="PS51904">
    <property type="entry name" value="GLYCOSYL_HYDROL_F25_2"/>
    <property type="match status" value="1"/>
</dbReference>
<dbReference type="PANTHER" id="PTHR34135">
    <property type="entry name" value="LYSOZYME"/>
    <property type="match status" value="1"/>
</dbReference>
<accession>A0A3D9FBV3</accession>
<keyword evidence="3" id="KW-1185">Reference proteome</keyword>
<dbReference type="GO" id="GO:0009253">
    <property type="term" value="P:peptidoglycan catabolic process"/>
    <property type="evidence" value="ECO:0007669"/>
    <property type="project" value="InterPro"/>
</dbReference>
<dbReference type="EMBL" id="QRDP01000004">
    <property type="protein sequence ID" value="RED15213.1"/>
    <property type="molecule type" value="Genomic_DNA"/>
</dbReference>
<protein>
    <submittedName>
        <fullName evidence="2">Lysozyme</fullName>
    </submittedName>
</protein>
<dbReference type="AlphaFoldDB" id="A0A3D9FBV3"/>
<name>A0A3D9FBV3_9SPHN</name>
<evidence type="ECO:0000313" key="3">
    <source>
        <dbReference type="Proteomes" id="UP000256310"/>
    </source>
</evidence>
<dbReference type="Gene3D" id="3.20.20.80">
    <property type="entry name" value="Glycosidases"/>
    <property type="match status" value="1"/>
</dbReference>
<dbReference type="PANTHER" id="PTHR34135:SF2">
    <property type="entry name" value="LYSOZYME"/>
    <property type="match status" value="1"/>
</dbReference>
<comment type="caution">
    <text evidence="2">The sequence shown here is derived from an EMBL/GenBank/DDBJ whole genome shotgun (WGS) entry which is preliminary data.</text>
</comment>